<name>A0A1E3QKY3_9ASCO</name>
<proteinExistence type="predicted"/>
<dbReference type="AlphaFoldDB" id="A0A1E3QKY3"/>
<dbReference type="GeneID" id="30150736"/>
<sequence>MHPVAVATEPWRGSQRYLYTSCGYKWKYTRSAIFLVTRCLTRLADLGIKKTACMWLISTRPHFHHAFLSPYSLYFICRA</sequence>
<protein>
    <submittedName>
        <fullName evidence="1">Uncharacterized protein</fullName>
    </submittedName>
</protein>
<evidence type="ECO:0000313" key="1">
    <source>
        <dbReference type="EMBL" id="ODQ78278.1"/>
    </source>
</evidence>
<dbReference type="EMBL" id="KV454436">
    <property type="protein sequence ID" value="ODQ78278.1"/>
    <property type="molecule type" value="Genomic_DNA"/>
</dbReference>
<gene>
    <name evidence="1" type="ORF">BABINDRAFT_89438</name>
</gene>
<keyword evidence="2" id="KW-1185">Reference proteome</keyword>
<reference evidence="2" key="1">
    <citation type="submission" date="2016-05" db="EMBL/GenBank/DDBJ databases">
        <title>Comparative genomics of biotechnologically important yeasts.</title>
        <authorList>
            <consortium name="DOE Joint Genome Institute"/>
            <person name="Riley R."/>
            <person name="Haridas S."/>
            <person name="Wolfe K.H."/>
            <person name="Lopes M.R."/>
            <person name="Hittinger C.T."/>
            <person name="Goker M."/>
            <person name="Salamov A."/>
            <person name="Wisecaver J."/>
            <person name="Long T.M."/>
            <person name="Aerts A.L."/>
            <person name="Barry K."/>
            <person name="Choi C."/>
            <person name="Clum A."/>
            <person name="Coughlan A.Y."/>
            <person name="Deshpande S."/>
            <person name="Douglass A.P."/>
            <person name="Hanson S.J."/>
            <person name="Klenk H.-P."/>
            <person name="Labutti K."/>
            <person name="Lapidus A."/>
            <person name="Lindquist E."/>
            <person name="Lipzen A."/>
            <person name="Meier-Kolthoff J.P."/>
            <person name="Ohm R.A."/>
            <person name="Otillar R.P."/>
            <person name="Pangilinan J."/>
            <person name="Peng Y."/>
            <person name="Rokas A."/>
            <person name="Rosa C.A."/>
            <person name="Scheuner C."/>
            <person name="Sibirny A.A."/>
            <person name="Slot J.C."/>
            <person name="Stielow J.B."/>
            <person name="Sun H."/>
            <person name="Kurtzman C.P."/>
            <person name="Blackwell M."/>
            <person name="Grigoriev I.V."/>
            <person name="Jeffries T.W."/>
        </authorList>
    </citation>
    <scope>NUCLEOTIDE SEQUENCE [LARGE SCALE GENOMIC DNA]</scope>
    <source>
        <strain evidence="2">NRRL Y-12698</strain>
    </source>
</reference>
<accession>A0A1E3QKY3</accession>
<evidence type="ECO:0000313" key="2">
    <source>
        <dbReference type="Proteomes" id="UP000094336"/>
    </source>
</evidence>
<dbReference type="RefSeq" id="XP_018983606.1">
    <property type="nucleotide sequence ID" value="XM_019132883.1"/>
</dbReference>
<organism evidence="1 2">
    <name type="scientific">Babjeviella inositovora NRRL Y-12698</name>
    <dbReference type="NCBI Taxonomy" id="984486"/>
    <lineage>
        <taxon>Eukaryota</taxon>
        <taxon>Fungi</taxon>
        <taxon>Dikarya</taxon>
        <taxon>Ascomycota</taxon>
        <taxon>Saccharomycotina</taxon>
        <taxon>Pichiomycetes</taxon>
        <taxon>Serinales incertae sedis</taxon>
        <taxon>Babjeviella</taxon>
    </lineage>
</organism>
<dbReference type="Proteomes" id="UP000094336">
    <property type="component" value="Unassembled WGS sequence"/>
</dbReference>